<proteinExistence type="predicted"/>
<dbReference type="VEuPathDB" id="VectorBase:GPAI003974"/>
<feature type="region of interest" description="Disordered" evidence="1">
    <location>
        <begin position="61"/>
        <end position="81"/>
    </location>
</feature>
<name>A0A1A9Z4V0_GLOPL</name>
<reference evidence="3" key="1">
    <citation type="submission" date="2014-03" db="EMBL/GenBank/DDBJ databases">
        <authorList>
            <person name="Aksoy S."/>
            <person name="Warren W."/>
            <person name="Wilson R.K."/>
        </authorList>
    </citation>
    <scope>NUCLEOTIDE SEQUENCE [LARGE SCALE GENOMIC DNA]</scope>
    <source>
        <strain evidence="3">IAEA</strain>
    </source>
</reference>
<evidence type="ECO:0000313" key="3">
    <source>
        <dbReference type="Proteomes" id="UP000092445"/>
    </source>
</evidence>
<dbReference type="AlphaFoldDB" id="A0A1A9Z4V0"/>
<feature type="compositionally biased region" description="Basic and acidic residues" evidence="1">
    <location>
        <begin position="69"/>
        <end position="81"/>
    </location>
</feature>
<sequence length="192" mass="21830">MPTLCNSSAGPIPDNINKCGEAKAPADNITSPIAYLCHDISCYVPNRDFVDPQIYENRVKRLRNSSQDYQRRPTDQNHDDYPIGWSGQAKLSLGNLGKQESISLFIISKDDILQYNSITYNIFRNAFVESYTHARISLRFRLDLQMRKAKALERIINTYDIYDDLNLFITSFGGRKHPSTAIHLSGIGYGSF</sequence>
<protein>
    <submittedName>
        <fullName evidence="2">Uncharacterized protein</fullName>
    </submittedName>
</protein>
<dbReference type="EnsemblMetazoa" id="GPAI003974-RA">
    <property type="protein sequence ID" value="GPAI003974-PA"/>
    <property type="gene ID" value="GPAI003974"/>
</dbReference>
<dbReference type="Proteomes" id="UP000092445">
    <property type="component" value="Unassembled WGS sequence"/>
</dbReference>
<evidence type="ECO:0000256" key="1">
    <source>
        <dbReference type="SAM" id="MobiDB-lite"/>
    </source>
</evidence>
<evidence type="ECO:0000313" key="2">
    <source>
        <dbReference type="EnsemblMetazoa" id="GPAI003974-PA"/>
    </source>
</evidence>
<reference evidence="2" key="2">
    <citation type="submission" date="2020-05" db="UniProtKB">
        <authorList>
            <consortium name="EnsemblMetazoa"/>
        </authorList>
    </citation>
    <scope>IDENTIFICATION</scope>
    <source>
        <strain evidence="2">IAEA</strain>
    </source>
</reference>
<accession>A0A1A9Z4V0</accession>
<keyword evidence="3" id="KW-1185">Reference proteome</keyword>
<organism evidence="2 3">
    <name type="scientific">Glossina pallidipes</name>
    <name type="common">Tsetse fly</name>
    <dbReference type="NCBI Taxonomy" id="7398"/>
    <lineage>
        <taxon>Eukaryota</taxon>
        <taxon>Metazoa</taxon>
        <taxon>Ecdysozoa</taxon>
        <taxon>Arthropoda</taxon>
        <taxon>Hexapoda</taxon>
        <taxon>Insecta</taxon>
        <taxon>Pterygota</taxon>
        <taxon>Neoptera</taxon>
        <taxon>Endopterygota</taxon>
        <taxon>Diptera</taxon>
        <taxon>Brachycera</taxon>
        <taxon>Muscomorpha</taxon>
        <taxon>Hippoboscoidea</taxon>
        <taxon>Glossinidae</taxon>
        <taxon>Glossina</taxon>
    </lineage>
</organism>